<evidence type="ECO:0000259" key="1">
    <source>
        <dbReference type="Pfam" id="PF13643"/>
    </source>
</evidence>
<sequence length="278" mass="32471">MKTQFTFSDPNYKIHKLEEIEKINSREELYDFFWEIFRSYKDQIIAFCPHCGDERRMEIELKHFDDDRNPYRYSMGAPHGTIYPNNLNSTKEKKSIAVSKFPIILKCTCLQCNSQVITLIYLDANQKLKYAFLYDTYTGAITPNTPDEIKYYLTEAFKCRAIGAYSAAVSMYRSALEWLMHLNGYKAGMLGKKLNNFFKDIDNKNAPEWAYSIPKNILEVIKKLGNESIHTNNGNLSIQDKMDIDLIHKIDLAFKYILEIAYEQPQRLLALSKQFDNV</sequence>
<evidence type="ECO:0000313" key="3">
    <source>
        <dbReference type="Proteomes" id="UP000241201"/>
    </source>
</evidence>
<accession>A0A2T3G286</accession>
<dbReference type="GeneID" id="77469952"/>
<gene>
    <name evidence="2" type="ORF">C7U55_02370</name>
</gene>
<dbReference type="RefSeq" id="WP_106987176.1">
    <property type="nucleotide sequence ID" value="NZ_PYLP01000002.1"/>
</dbReference>
<reference evidence="3" key="1">
    <citation type="submission" date="2018-03" db="EMBL/GenBank/DDBJ databases">
        <title>Lachnoclostridium SNUG30370 gen.nov., sp.nov., isolated from human faeces.</title>
        <authorList>
            <person name="Seo B."/>
            <person name="Jeon K."/>
            <person name="Ko G."/>
        </authorList>
    </citation>
    <scope>NUCLEOTIDE SEQUENCE [LARGE SCALE GENOMIC DNA]</scope>
    <source>
        <strain evidence="3">SNUG30370</strain>
    </source>
</reference>
<dbReference type="EMBL" id="PYLP01000002">
    <property type="protein sequence ID" value="PST41650.1"/>
    <property type="molecule type" value="Genomic_DNA"/>
</dbReference>
<protein>
    <recommendedName>
        <fullName evidence="1">DUF4145 domain-containing protein</fullName>
    </recommendedName>
</protein>
<name>A0A2T3G286_9FIRM</name>
<comment type="caution">
    <text evidence="2">The sequence shown here is derived from an EMBL/GenBank/DDBJ whole genome shotgun (WGS) entry which is preliminary data.</text>
</comment>
<evidence type="ECO:0000313" key="2">
    <source>
        <dbReference type="EMBL" id="PST41650.1"/>
    </source>
</evidence>
<dbReference type="InterPro" id="IPR025285">
    <property type="entry name" value="DUF4145"/>
</dbReference>
<dbReference type="Pfam" id="PF13643">
    <property type="entry name" value="DUF4145"/>
    <property type="match status" value="1"/>
</dbReference>
<keyword evidence="3" id="KW-1185">Reference proteome</keyword>
<organism evidence="2 3">
    <name type="scientific">Faecalibacillus faecis</name>
    <dbReference type="NCBI Taxonomy" id="1982628"/>
    <lineage>
        <taxon>Bacteria</taxon>
        <taxon>Bacillati</taxon>
        <taxon>Bacillota</taxon>
        <taxon>Erysipelotrichia</taxon>
        <taxon>Erysipelotrichales</taxon>
        <taxon>Coprobacillaceae</taxon>
        <taxon>Faecalibacillus</taxon>
    </lineage>
</organism>
<proteinExistence type="predicted"/>
<feature type="domain" description="DUF4145" evidence="1">
    <location>
        <begin position="155"/>
        <end position="240"/>
    </location>
</feature>
<dbReference type="Proteomes" id="UP000241201">
    <property type="component" value="Unassembled WGS sequence"/>
</dbReference>
<dbReference type="AlphaFoldDB" id="A0A2T3G286"/>